<gene>
    <name evidence="1" type="ORF">OG579_18850</name>
</gene>
<sequence length="328" mass="34198">MTASPFDIAAATRTLLVGDTASGTSGRPGVQLYVAAPEGVAVARAAIDHVPAAVFTPADHVDTIAAAFDRSPVVGIDGDIDAFDDLYLDAHGGAEWTQVEPIAVRIQDYASSPYVSILGTTLVRLDSDDDVEAFLADADAAHDDGVFAPFTIHPAVEIADSGEIDGPATRLCVHPGGHLSVSPFVPTTAESTVPMLAAAIGDDEWSRRPWLPRYLRAIRAVRRIGANGHEGVRVSGFGARLDSRVAPTGADVSDAHRPILAFSRERAFVAQGGALVTCSLEAGTLLEPLLADDDVTETTDTGESLRRLLDALASQGISVGTRSEAVVA</sequence>
<evidence type="ECO:0000313" key="1">
    <source>
        <dbReference type="EMBL" id="WUM19728.1"/>
    </source>
</evidence>
<evidence type="ECO:0000313" key="2">
    <source>
        <dbReference type="Proteomes" id="UP001432128"/>
    </source>
</evidence>
<reference evidence="1 2" key="1">
    <citation type="submission" date="2022-10" db="EMBL/GenBank/DDBJ databases">
        <title>The complete genomes of actinobacterial strains from the NBC collection.</title>
        <authorList>
            <person name="Joergensen T.S."/>
            <person name="Alvarez Arevalo M."/>
            <person name="Sterndorff E.B."/>
            <person name="Faurdal D."/>
            <person name="Vuksanovic O."/>
            <person name="Mourched A.-S."/>
            <person name="Charusanti P."/>
            <person name="Shaw S."/>
            <person name="Blin K."/>
            <person name="Weber T."/>
        </authorList>
    </citation>
    <scope>NUCLEOTIDE SEQUENCE [LARGE SCALE GENOMIC DNA]</scope>
    <source>
        <strain evidence="1 2">NBC_00319</strain>
    </source>
</reference>
<name>A0AAU4K0W0_9NOCA</name>
<dbReference type="AlphaFoldDB" id="A0AAU4K0W0"/>
<proteinExistence type="predicted"/>
<keyword evidence="2" id="KW-1185">Reference proteome</keyword>
<organism evidence="1 2">
    <name type="scientific">Williamsia herbipolensis</name>
    <dbReference type="NCBI Taxonomy" id="1603258"/>
    <lineage>
        <taxon>Bacteria</taxon>
        <taxon>Bacillati</taxon>
        <taxon>Actinomycetota</taxon>
        <taxon>Actinomycetes</taxon>
        <taxon>Mycobacteriales</taxon>
        <taxon>Nocardiaceae</taxon>
        <taxon>Williamsia</taxon>
    </lineage>
</organism>
<accession>A0AAU4K0W0</accession>
<dbReference type="Proteomes" id="UP001432128">
    <property type="component" value="Chromosome"/>
</dbReference>
<protein>
    <submittedName>
        <fullName evidence="1">Uncharacterized protein</fullName>
    </submittedName>
</protein>
<dbReference type="RefSeq" id="WP_328857183.1">
    <property type="nucleotide sequence ID" value="NZ_CP108021.1"/>
</dbReference>
<dbReference type="KEGG" id="whr:OG579_18850"/>
<dbReference type="EMBL" id="CP108021">
    <property type="protein sequence ID" value="WUM19728.1"/>
    <property type="molecule type" value="Genomic_DNA"/>
</dbReference>